<feature type="compositionally biased region" description="Pro residues" evidence="1">
    <location>
        <begin position="155"/>
        <end position="167"/>
    </location>
</feature>
<feature type="compositionally biased region" description="Polar residues" evidence="1">
    <location>
        <begin position="209"/>
        <end position="221"/>
    </location>
</feature>
<protein>
    <submittedName>
        <fullName evidence="2">Uu.00g052470.m01.CDS01</fullName>
    </submittedName>
</protein>
<dbReference type="Proteomes" id="UP001295740">
    <property type="component" value="Unassembled WGS sequence"/>
</dbReference>
<name>A0AAI8VW72_9PEZI</name>
<dbReference type="EMBL" id="CAUWAG010000019">
    <property type="protein sequence ID" value="CAJ2512232.1"/>
    <property type="molecule type" value="Genomic_DNA"/>
</dbReference>
<reference evidence="2" key="1">
    <citation type="submission" date="2023-10" db="EMBL/GenBank/DDBJ databases">
        <authorList>
            <person name="Hackl T."/>
        </authorList>
    </citation>
    <scope>NUCLEOTIDE SEQUENCE</scope>
</reference>
<accession>A0AAI8VW72</accession>
<sequence>MPPKKSINLHRWPCSVSQASLLERRAVTRHRYASQHSVPGMNSYGHYVNVSPTLPFAAVGKTVSPAIVANNPLVPFDPRANTALKLSNIDMNAYASQRSVPQMNIQNNYVNCDEEVKQEDHGDDDSVDKPTPTSSTPAPGRSYQGNQHILSKSSSPPPLVKVPPLVKPSPRGFQCQGPANNHRVTPTTSNWRSTSPGTASTGSDDSSTYFPASTPTASSATYVPPHARTASTTTTAASTTNTAAPTTPIIVGRVNPAQMRWITVDALPSISYAGLTSPAASIQPVGAPAAPLIQEKPVWMDEISPAVLDSMINGYGDQSHLWGQESGANGHIQVETLSQPEQVLVRVATVATVGIALGSLGSWVSGLVAERKEL</sequence>
<feature type="compositionally biased region" description="Low complexity" evidence="1">
    <location>
        <begin position="193"/>
        <end position="208"/>
    </location>
</feature>
<keyword evidence="3" id="KW-1185">Reference proteome</keyword>
<proteinExistence type="predicted"/>
<feature type="compositionally biased region" description="Polar residues" evidence="1">
    <location>
        <begin position="177"/>
        <end position="192"/>
    </location>
</feature>
<evidence type="ECO:0000313" key="2">
    <source>
        <dbReference type="EMBL" id="CAJ2512232.1"/>
    </source>
</evidence>
<dbReference type="AlphaFoldDB" id="A0AAI8VW72"/>
<gene>
    <name evidence="2" type="ORF">KHLLAP_LOCUS12700</name>
</gene>
<feature type="compositionally biased region" description="Polar residues" evidence="1">
    <location>
        <begin position="131"/>
        <end position="149"/>
    </location>
</feature>
<feature type="region of interest" description="Disordered" evidence="1">
    <location>
        <begin position="116"/>
        <end position="226"/>
    </location>
</feature>
<evidence type="ECO:0000256" key="1">
    <source>
        <dbReference type="SAM" id="MobiDB-lite"/>
    </source>
</evidence>
<comment type="caution">
    <text evidence="2">The sequence shown here is derived from an EMBL/GenBank/DDBJ whole genome shotgun (WGS) entry which is preliminary data.</text>
</comment>
<organism evidence="2 3">
    <name type="scientific">Anthostomella pinea</name>
    <dbReference type="NCBI Taxonomy" id="933095"/>
    <lineage>
        <taxon>Eukaryota</taxon>
        <taxon>Fungi</taxon>
        <taxon>Dikarya</taxon>
        <taxon>Ascomycota</taxon>
        <taxon>Pezizomycotina</taxon>
        <taxon>Sordariomycetes</taxon>
        <taxon>Xylariomycetidae</taxon>
        <taxon>Xylariales</taxon>
        <taxon>Xylariaceae</taxon>
        <taxon>Anthostomella</taxon>
    </lineage>
</organism>
<evidence type="ECO:0000313" key="3">
    <source>
        <dbReference type="Proteomes" id="UP001295740"/>
    </source>
</evidence>